<dbReference type="Proteomes" id="UP001605036">
    <property type="component" value="Unassembled WGS sequence"/>
</dbReference>
<feature type="compositionally biased region" description="Low complexity" evidence="1">
    <location>
        <begin position="1"/>
        <end position="12"/>
    </location>
</feature>
<accession>A0ABD1XFS1</accession>
<reference evidence="2 3" key="1">
    <citation type="submission" date="2024-09" db="EMBL/GenBank/DDBJ databases">
        <title>Chromosome-scale assembly of Riccia fluitans.</title>
        <authorList>
            <person name="Paukszto L."/>
            <person name="Sawicki J."/>
            <person name="Karawczyk K."/>
            <person name="Piernik-Szablinska J."/>
            <person name="Szczecinska M."/>
            <person name="Mazdziarz M."/>
        </authorList>
    </citation>
    <scope>NUCLEOTIDE SEQUENCE [LARGE SCALE GENOMIC DNA]</scope>
    <source>
        <strain evidence="2">Rf_01</strain>
        <tissue evidence="2">Aerial parts of the thallus</tissue>
    </source>
</reference>
<proteinExistence type="predicted"/>
<evidence type="ECO:0000313" key="2">
    <source>
        <dbReference type="EMBL" id="KAL2607630.1"/>
    </source>
</evidence>
<dbReference type="AlphaFoldDB" id="A0ABD1XFS1"/>
<comment type="caution">
    <text evidence="2">The sequence shown here is derived from an EMBL/GenBank/DDBJ whole genome shotgun (WGS) entry which is preliminary data.</text>
</comment>
<feature type="region of interest" description="Disordered" evidence="1">
    <location>
        <begin position="1"/>
        <end position="53"/>
    </location>
</feature>
<sequence>MSDQSQSRSQQRSRQEADDGDDGGFDSTTDPTVRSNSGKRRKKDMSKSGTTIVNAMDRFTSSIFDVEVKRAEKDARCDEQEDRRIQIIEEAKRKRQEFLEWQHTDMVDVFRTMANAFMMITSRNPPPSSN</sequence>
<name>A0ABD1XFS1_9MARC</name>
<organism evidence="2 3">
    <name type="scientific">Riccia fluitans</name>
    <dbReference type="NCBI Taxonomy" id="41844"/>
    <lineage>
        <taxon>Eukaryota</taxon>
        <taxon>Viridiplantae</taxon>
        <taxon>Streptophyta</taxon>
        <taxon>Embryophyta</taxon>
        <taxon>Marchantiophyta</taxon>
        <taxon>Marchantiopsida</taxon>
        <taxon>Marchantiidae</taxon>
        <taxon>Marchantiales</taxon>
        <taxon>Ricciaceae</taxon>
        <taxon>Riccia</taxon>
    </lineage>
</organism>
<dbReference type="EMBL" id="JBHFFA010000008">
    <property type="protein sequence ID" value="KAL2607630.1"/>
    <property type="molecule type" value="Genomic_DNA"/>
</dbReference>
<keyword evidence="3" id="KW-1185">Reference proteome</keyword>
<protein>
    <submittedName>
        <fullName evidence="2">Uncharacterized protein</fullName>
    </submittedName>
</protein>
<evidence type="ECO:0000256" key="1">
    <source>
        <dbReference type="SAM" id="MobiDB-lite"/>
    </source>
</evidence>
<evidence type="ECO:0000313" key="3">
    <source>
        <dbReference type="Proteomes" id="UP001605036"/>
    </source>
</evidence>
<gene>
    <name evidence="2" type="ORF">R1flu_026203</name>
</gene>